<dbReference type="SUPFAM" id="SSF50475">
    <property type="entry name" value="FMN-binding split barrel"/>
    <property type="match status" value="1"/>
</dbReference>
<evidence type="ECO:0000313" key="2">
    <source>
        <dbReference type="EMBL" id="SHI22573.1"/>
    </source>
</evidence>
<evidence type="ECO:0000259" key="1">
    <source>
        <dbReference type="Pfam" id="PF01243"/>
    </source>
</evidence>
<dbReference type="InterPro" id="IPR012349">
    <property type="entry name" value="Split_barrel_FMN-bd"/>
</dbReference>
<evidence type="ECO:0000313" key="3">
    <source>
        <dbReference type="Proteomes" id="UP000183995"/>
    </source>
</evidence>
<dbReference type="Gene3D" id="2.30.110.10">
    <property type="entry name" value="Electron Transport, Fmn-binding Protein, Chain A"/>
    <property type="match status" value="1"/>
</dbReference>
<proteinExistence type="predicted"/>
<dbReference type="Pfam" id="PF01243">
    <property type="entry name" value="PNPOx_N"/>
    <property type="match status" value="1"/>
</dbReference>
<gene>
    <name evidence="2" type="ORF">SAMN02745823_03598</name>
</gene>
<dbReference type="EMBL" id="FQXV01000018">
    <property type="protein sequence ID" value="SHI22573.1"/>
    <property type="molecule type" value="Genomic_DNA"/>
</dbReference>
<dbReference type="STRING" id="1123282.SAMN02745823_03598"/>
<protein>
    <recommendedName>
        <fullName evidence="1">Pyridoxamine 5'-phosphate oxidase N-terminal domain-containing protein</fullName>
    </recommendedName>
</protein>
<accession>A0A1M5ZF76</accession>
<sequence>MIINDEIKAVIEGSAFITLVTVGADGTPHPIIAGKGEVSGDQVIFGIYKMEVTQKNLKTNDKAWIVGAMKDGGPKGYRLAGTAKAAGKQLIFTAQTADAMI</sequence>
<reference evidence="2 3" key="1">
    <citation type="submission" date="2016-11" db="EMBL/GenBank/DDBJ databases">
        <authorList>
            <person name="Jaros S."/>
            <person name="Januszkiewicz K."/>
            <person name="Wedrychowicz H."/>
        </authorList>
    </citation>
    <scope>NUCLEOTIDE SEQUENCE [LARGE SCALE GENOMIC DNA]</scope>
    <source>
        <strain evidence="2 3">DSM 10068</strain>
    </source>
</reference>
<organism evidence="2 3">
    <name type="scientific">Sporobacter termitidis DSM 10068</name>
    <dbReference type="NCBI Taxonomy" id="1123282"/>
    <lineage>
        <taxon>Bacteria</taxon>
        <taxon>Bacillati</taxon>
        <taxon>Bacillota</taxon>
        <taxon>Clostridia</taxon>
        <taxon>Eubacteriales</taxon>
        <taxon>Oscillospiraceae</taxon>
        <taxon>Sporobacter</taxon>
    </lineage>
</organism>
<feature type="domain" description="Pyridoxamine 5'-phosphate oxidase N-terminal" evidence="1">
    <location>
        <begin position="4"/>
        <end position="86"/>
    </location>
</feature>
<dbReference type="Proteomes" id="UP000183995">
    <property type="component" value="Unassembled WGS sequence"/>
</dbReference>
<dbReference type="OrthoDB" id="1954731at2"/>
<keyword evidence="3" id="KW-1185">Reference proteome</keyword>
<dbReference type="RefSeq" id="WP_073082399.1">
    <property type="nucleotide sequence ID" value="NZ_FQXV01000018.1"/>
</dbReference>
<dbReference type="AlphaFoldDB" id="A0A1M5ZF76"/>
<dbReference type="InterPro" id="IPR011576">
    <property type="entry name" value="Pyridox_Oxase_N"/>
</dbReference>
<name>A0A1M5ZF76_9FIRM</name>